<keyword evidence="11" id="KW-0133">Cell shape</keyword>
<evidence type="ECO:0000256" key="9">
    <source>
        <dbReference type="ARBA" id="ARBA00022737"/>
    </source>
</evidence>
<dbReference type="AlphaFoldDB" id="A0A6J7S3I2"/>
<dbReference type="HAMAP" id="MF_01631">
    <property type="entry name" value="GlmU"/>
    <property type="match status" value="1"/>
</dbReference>
<dbReference type="NCBIfam" id="NF010932">
    <property type="entry name" value="PRK14352.1"/>
    <property type="match status" value="1"/>
</dbReference>
<dbReference type="InterPro" id="IPR029044">
    <property type="entry name" value="Nucleotide-diphossugar_trans"/>
</dbReference>
<evidence type="ECO:0000256" key="10">
    <source>
        <dbReference type="ARBA" id="ARBA00022842"/>
    </source>
</evidence>
<evidence type="ECO:0000256" key="13">
    <source>
        <dbReference type="ARBA" id="ARBA00023268"/>
    </source>
</evidence>
<gene>
    <name evidence="19" type="ORF">UFOPK4237_00329</name>
</gene>
<reference evidence="19" key="1">
    <citation type="submission" date="2020-05" db="EMBL/GenBank/DDBJ databases">
        <authorList>
            <person name="Chiriac C."/>
            <person name="Salcher M."/>
            <person name="Ghai R."/>
            <person name="Kavagutti S V."/>
        </authorList>
    </citation>
    <scope>NUCLEOTIDE SEQUENCE</scope>
</reference>
<evidence type="ECO:0000256" key="4">
    <source>
        <dbReference type="ARBA" id="ARBA00007947"/>
    </source>
</evidence>
<dbReference type="GO" id="GO:0005737">
    <property type="term" value="C:cytoplasm"/>
    <property type="evidence" value="ECO:0007669"/>
    <property type="project" value="UniProtKB-SubCell"/>
</dbReference>
<keyword evidence="14" id="KW-0012">Acyltransferase</keyword>
<keyword evidence="10" id="KW-0460">Magnesium</keyword>
<evidence type="ECO:0000259" key="18">
    <source>
        <dbReference type="Pfam" id="PF12804"/>
    </source>
</evidence>
<organism evidence="19">
    <name type="scientific">freshwater metagenome</name>
    <dbReference type="NCBI Taxonomy" id="449393"/>
    <lineage>
        <taxon>unclassified sequences</taxon>
        <taxon>metagenomes</taxon>
        <taxon>ecological metagenomes</taxon>
    </lineage>
</organism>
<dbReference type="Pfam" id="PF12804">
    <property type="entry name" value="NTP_transf_3"/>
    <property type="match status" value="1"/>
</dbReference>
<dbReference type="CDD" id="cd02540">
    <property type="entry name" value="GT2_GlmU_N_bac"/>
    <property type="match status" value="1"/>
</dbReference>
<evidence type="ECO:0000313" key="19">
    <source>
        <dbReference type="EMBL" id="CAB5035569.1"/>
    </source>
</evidence>
<evidence type="ECO:0000256" key="16">
    <source>
        <dbReference type="ARBA" id="ARBA00048247"/>
    </source>
</evidence>
<dbReference type="PANTHER" id="PTHR43584:SF3">
    <property type="entry name" value="BIFUNCTIONAL PROTEIN GLMU"/>
    <property type="match status" value="1"/>
</dbReference>
<comment type="subcellular location">
    <subcellularLocation>
        <location evidence="2">Cytoplasm</location>
    </subcellularLocation>
</comment>
<sequence>MDFFGLILGPRLLKHLEQIVFVVVTRPTAVVILAAGEGKRMRSSTPKVLHSIAGRSLLGHVLEAAAAAEPEHVIVVVGHGRELVAAHVEEIAPWALTVIQEEQRGTGHAVRIALADLESRGISLTDGPVVVLTGDTPLLTGQTLLALIHEHDSVQARATVLTARLDDPSGYGRIVRDEAGNVAGIVEHKDASNDELFISEINSGMYCFAAEDLQRALSSVTTNNSQGEEYLTDVVGILRKENAVVAGAMCADANEILGVNDRYQLAHTAGIMRDRINEKWMRDGVSILDSATTWLDIDVELEPDVTILPNSTLLGPTSIAAGARIGPGTTLDSCEVGANASVIHTWAQLAVIGADSTVGPFTYLRPGTVMGTHSKAGAFVEIKNSNVGNDAKVPHLTYVGDGDIGEGSNIGASTVFVNYDGIAKHRTVVGKHVRIGSDSMLVAPVTIGDGAYTAAGSVITEDVPPGSIAIARGQQRNVLDWVLKRRPGSPAALAAIAAQNEQVAQEEK</sequence>
<dbReference type="GO" id="GO:0000902">
    <property type="term" value="P:cell morphogenesis"/>
    <property type="evidence" value="ECO:0007669"/>
    <property type="project" value="InterPro"/>
</dbReference>
<dbReference type="Gene3D" id="2.160.10.10">
    <property type="entry name" value="Hexapeptide repeat proteins"/>
    <property type="match status" value="1"/>
</dbReference>
<keyword evidence="9" id="KW-0677">Repeat</keyword>
<evidence type="ECO:0000256" key="6">
    <source>
        <dbReference type="ARBA" id="ARBA00022679"/>
    </source>
</evidence>
<evidence type="ECO:0000256" key="3">
    <source>
        <dbReference type="ARBA" id="ARBA00007707"/>
    </source>
</evidence>
<dbReference type="GO" id="GO:0000287">
    <property type="term" value="F:magnesium ion binding"/>
    <property type="evidence" value="ECO:0007669"/>
    <property type="project" value="InterPro"/>
</dbReference>
<accession>A0A6J7S3I2</accession>
<feature type="domain" description="MobA-like NTP transferase" evidence="18">
    <location>
        <begin position="30"/>
        <end position="164"/>
    </location>
</feature>
<dbReference type="GO" id="GO:0009252">
    <property type="term" value="P:peptidoglycan biosynthetic process"/>
    <property type="evidence" value="ECO:0007669"/>
    <property type="project" value="UniProtKB-KW"/>
</dbReference>
<evidence type="ECO:0000256" key="14">
    <source>
        <dbReference type="ARBA" id="ARBA00023315"/>
    </source>
</evidence>
<comment type="similarity">
    <text evidence="4">In the N-terminal section; belongs to the N-acetylglucosamine-1-phosphate uridyltransferase family.</text>
</comment>
<protein>
    <submittedName>
        <fullName evidence="19">Unannotated protein</fullName>
    </submittedName>
</protein>
<keyword evidence="13" id="KW-0511">Multifunctional enzyme</keyword>
<dbReference type="SUPFAM" id="SSF51161">
    <property type="entry name" value="Trimeric LpxA-like enzymes"/>
    <property type="match status" value="1"/>
</dbReference>
<dbReference type="GO" id="GO:0071555">
    <property type="term" value="P:cell wall organization"/>
    <property type="evidence" value="ECO:0007669"/>
    <property type="project" value="UniProtKB-KW"/>
</dbReference>
<evidence type="ECO:0000256" key="5">
    <source>
        <dbReference type="ARBA" id="ARBA00022490"/>
    </source>
</evidence>
<keyword evidence="6" id="KW-0808">Transferase</keyword>
<evidence type="ECO:0000256" key="15">
    <source>
        <dbReference type="ARBA" id="ARBA00023316"/>
    </source>
</evidence>
<dbReference type="Gene3D" id="3.90.550.10">
    <property type="entry name" value="Spore Coat Polysaccharide Biosynthesis Protein SpsA, Chain A"/>
    <property type="match status" value="1"/>
</dbReference>
<keyword evidence="12" id="KW-0573">Peptidoglycan synthesis</keyword>
<dbReference type="InterPro" id="IPR050065">
    <property type="entry name" value="GlmU-like"/>
</dbReference>
<evidence type="ECO:0000256" key="7">
    <source>
        <dbReference type="ARBA" id="ARBA00022695"/>
    </source>
</evidence>
<dbReference type="GO" id="GO:0008360">
    <property type="term" value="P:regulation of cell shape"/>
    <property type="evidence" value="ECO:0007669"/>
    <property type="project" value="UniProtKB-KW"/>
</dbReference>
<proteinExistence type="inferred from homology"/>
<dbReference type="EMBL" id="CAFBPZ010000012">
    <property type="protein sequence ID" value="CAB5035569.1"/>
    <property type="molecule type" value="Genomic_DNA"/>
</dbReference>
<keyword evidence="8" id="KW-0479">Metal-binding</keyword>
<evidence type="ECO:0000256" key="12">
    <source>
        <dbReference type="ARBA" id="ARBA00022984"/>
    </source>
</evidence>
<dbReference type="GO" id="GO:0019134">
    <property type="term" value="F:glucosamine-1-phosphate N-acetyltransferase activity"/>
    <property type="evidence" value="ECO:0007669"/>
    <property type="project" value="UniProtKB-EC"/>
</dbReference>
<dbReference type="CDD" id="cd03353">
    <property type="entry name" value="LbH_GlmU_C"/>
    <property type="match status" value="1"/>
</dbReference>
<dbReference type="InterPro" id="IPR011004">
    <property type="entry name" value="Trimer_LpxA-like_sf"/>
</dbReference>
<dbReference type="SUPFAM" id="SSF53448">
    <property type="entry name" value="Nucleotide-diphospho-sugar transferases"/>
    <property type="match status" value="1"/>
</dbReference>
<keyword evidence="15" id="KW-0961">Cell wall biogenesis/degradation</keyword>
<evidence type="ECO:0000256" key="1">
    <source>
        <dbReference type="ARBA" id="ARBA00001946"/>
    </source>
</evidence>
<comment type="catalytic activity">
    <reaction evidence="17">
        <text>N-acetyl-alpha-D-glucosamine 1-phosphate + UTP + H(+) = UDP-N-acetyl-alpha-D-glucosamine + diphosphate</text>
        <dbReference type="Rhea" id="RHEA:13509"/>
        <dbReference type="ChEBI" id="CHEBI:15378"/>
        <dbReference type="ChEBI" id="CHEBI:33019"/>
        <dbReference type="ChEBI" id="CHEBI:46398"/>
        <dbReference type="ChEBI" id="CHEBI:57705"/>
        <dbReference type="ChEBI" id="CHEBI:57776"/>
        <dbReference type="EC" id="2.7.7.23"/>
    </reaction>
</comment>
<comment type="similarity">
    <text evidence="3">In the C-terminal section; belongs to the transferase hexapeptide repeat family.</text>
</comment>
<dbReference type="InterPro" id="IPR038009">
    <property type="entry name" value="GlmU_C_LbH"/>
</dbReference>
<keyword evidence="7" id="KW-0548">Nucleotidyltransferase</keyword>
<dbReference type="InterPro" id="IPR025877">
    <property type="entry name" value="MobA-like_NTP_Trfase"/>
</dbReference>
<evidence type="ECO:0000256" key="2">
    <source>
        <dbReference type="ARBA" id="ARBA00004496"/>
    </source>
</evidence>
<dbReference type="InterPro" id="IPR001451">
    <property type="entry name" value="Hexapep"/>
</dbReference>
<comment type="catalytic activity">
    <reaction evidence="16">
        <text>alpha-D-glucosamine 1-phosphate + acetyl-CoA = N-acetyl-alpha-D-glucosamine 1-phosphate + CoA + H(+)</text>
        <dbReference type="Rhea" id="RHEA:13725"/>
        <dbReference type="ChEBI" id="CHEBI:15378"/>
        <dbReference type="ChEBI" id="CHEBI:57287"/>
        <dbReference type="ChEBI" id="CHEBI:57288"/>
        <dbReference type="ChEBI" id="CHEBI:57776"/>
        <dbReference type="ChEBI" id="CHEBI:58516"/>
        <dbReference type="EC" id="2.3.1.157"/>
    </reaction>
</comment>
<dbReference type="GO" id="GO:0003977">
    <property type="term" value="F:UDP-N-acetylglucosamine diphosphorylase activity"/>
    <property type="evidence" value="ECO:0007669"/>
    <property type="project" value="UniProtKB-EC"/>
</dbReference>
<dbReference type="NCBIfam" id="TIGR01173">
    <property type="entry name" value="glmU"/>
    <property type="match status" value="1"/>
</dbReference>
<evidence type="ECO:0000256" key="17">
    <source>
        <dbReference type="ARBA" id="ARBA00048493"/>
    </source>
</evidence>
<dbReference type="PANTHER" id="PTHR43584">
    <property type="entry name" value="NUCLEOTIDYL TRANSFERASE"/>
    <property type="match status" value="1"/>
</dbReference>
<evidence type="ECO:0000256" key="11">
    <source>
        <dbReference type="ARBA" id="ARBA00022960"/>
    </source>
</evidence>
<dbReference type="GO" id="GO:0006048">
    <property type="term" value="P:UDP-N-acetylglucosamine biosynthetic process"/>
    <property type="evidence" value="ECO:0007669"/>
    <property type="project" value="InterPro"/>
</dbReference>
<name>A0A6J7S3I2_9ZZZZ</name>
<evidence type="ECO:0000256" key="8">
    <source>
        <dbReference type="ARBA" id="ARBA00022723"/>
    </source>
</evidence>
<dbReference type="InterPro" id="IPR005882">
    <property type="entry name" value="Bifunctional_GlmU"/>
</dbReference>
<keyword evidence="5" id="KW-0963">Cytoplasm</keyword>
<dbReference type="Pfam" id="PF00132">
    <property type="entry name" value="Hexapep"/>
    <property type="match status" value="1"/>
</dbReference>
<comment type="cofactor">
    <cofactor evidence="1">
        <name>Mg(2+)</name>
        <dbReference type="ChEBI" id="CHEBI:18420"/>
    </cofactor>
</comment>